<protein>
    <recommendedName>
        <fullName evidence="2">Methyltransferase FkbM domain-containing protein</fullName>
    </recommendedName>
</protein>
<keyword evidence="4" id="KW-1185">Reference proteome</keyword>
<dbReference type="GO" id="GO:0016197">
    <property type="term" value="P:endosomal transport"/>
    <property type="evidence" value="ECO:0007669"/>
    <property type="project" value="TreeGrafter"/>
</dbReference>
<dbReference type="PANTHER" id="PTHR34009:SF2">
    <property type="entry name" value="PROTEIN STAR"/>
    <property type="match status" value="1"/>
</dbReference>
<reference evidence="3" key="1">
    <citation type="submission" date="2021-11" db="EMBL/GenBank/DDBJ databases">
        <authorList>
            <person name="Schell T."/>
        </authorList>
    </citation>
    <scope>NUCLEOTIDE SEQUENCE</scope>
    <source>
        <strain evidence="3">M5</strain>
    </source>
</reference>
<accession>A0A8J2RIJ2</accession>
<dbReference type="AlphaFoldDB" id="A0A8J2RIJ2"/>
<dbReference type="PANTHER" id="PTHR34009">
    <property type="entry name" value="PROTEIN STAR"/>
    <property type="match status" value="1"/>
</dbReference>
<dbReference type="GO" id="GO:0005789">
    <property type="term" value="C:endoplasmic reticulum membrane"/>
    <property type="evidence" value="ECO:0007669"/>
    <property type="project" value="TreeGrafter"/>
</dbReference>
<evidence type="ECO:0000256" key="1">
    <source>
        <dbReference type="SAM" id="MobiDB-lite"/>
    </source>
</evidence>
<evidence type="ECO:0000259" key="2">
    <source>
        <dbReference type="Pfam" id="PF05050"/>
    </source>
</evidence>
<dbReference type="Proteomes" id="UP000789390">
    <property type="component" value="Unassembled WGS sequence"/>
</dbReference>
<sequence>MRTSQILRFLARYRGLFFAVCLVSLYHFSWRRSAVTSKQELNVESKEQKNHNFHRASPLPQLSGAVRQESSSPYPPFPQLIKYNLMEETYGKRWNKRPQMYFLSNDCTAEYANANQLQQDHPCVIRLIRNNYLRKPAPRDLPYQLDKPTLIDPSDGQSQAILRLLRNQTNGFFIECGALDGEFLSNTLYMERSLNWTGILIEADQKAYSQLASRNRKAYSLPVCLSTKPYPVEKLKLLFYLIKVVFNASDWSGSFIVDDDSSKQQLSEENRNNVNTGQSNIYKVQCFPLYSILVAVGRTEIDFFGLDVEGSEYKILKTIPWHKVDFKTLSVEWNHVPEGETAMTRLMEDNKFVKFGHIDMAYSREVVYVQDYLDDFRQFEFD</sequence>
<organism evidence="3 4">
    <name type="scientific">Daphnia galeata</name>
    <dbReference type="NCBI Taxonomy" id="27404"/>
    <lineage>
        <taxon>Eukaryota</taxon>
        <taxon>Metazoa</taxon>
        <taxon>Ecdysozoa</taxon>
        <taxon>Arthropoda</taxon>
        <taxon>Crustacea</taxon>
        <taxon>Branchiopoda</taxon>
        <taxon>Diplostraca</taxon>
        <taxon>Cladocera</taxon>
        <taxon>Anomopoda</taxon>
        <taxon>Daphniidae</taxon>
        <taxon>Daphnia</taxon>
    </lineage>
</organism>
<feature type="domain" description="Methyltransferase FkbM" evidence="2">
    <location>
        <begin position="175"/>
        <end position="353"/>
    </location>
</feature>
<gene>
    <name evidence="3" type="ORF">DGAL_LOCUS3927</name>
</gene>
<dbReference type="OrthoDB" id="6357215at2759"/>
<evidence type="ECO:0000313" key="3">
    <source>
        <dbReference type="EMBL" id="CAH0101591.1"/>
    </source>
</evidence>
<dbReference type="GO" id="GO:0031902">
    <property type="term" value="C:late endosome membrane"/>
    <property type="evidence" value="ECO:0007669"/>
    <property type="project" value="TreeGrafter"/>
</dbReference>
<name>A0A8J2RIJ2_9CRUS</name>
<dbReference type="Gene3D" id="3.40.50.150">
    <property type="entry name" value="Vaccinia Virus protein VP39"/>
    <property type="match status" value="1"/>
</dbReference>
<proteinExistence type="predicted"/>
<dbReference type="Pfam" id="PF05050">
    <property type="entry name" value="Methyltransf_21"/>
    <property type="match status" value="1"/>
</dbReference>
<comment type="caution">
    <text evidence="3">The sequence shown here is derived from an EMBL/GenBank/DDBJ whole genome shotgun (WGS) entry which is preliminary data.</text>
</comment>
<feature type="region of interest" description="Disordered" evidence="1">
    <location>
        <begin position="41"/>
        <end position="73"/>
    </location>
</feature>
<dbReference type="InterPro" id="IPR029063">
    <property type="entry name" value="SAM-dependent_MTases_sf"/>
</dbReference>
<dbReference type="InterPro" id="IPR006342">
    <property type="entry name" value="FkbM_mtfrase"/>
</dbReference>
<dbReference type="GO" id="GO:0005886">
    <property type="term" value="C:plasma membrane"/>
    <property type="evidence" value="ECO:0007669"/>
    <property type="project" value="TreeGrafter"/>
</dbReference>
<dbReference type="EMBL" id="CAKKLH010000061">
    <property type="protein sequence ID" value="CAH0101591.1"/>
    <property type="molecule type" value="Genomic_DNA"/>
</dbReference>
<evidence type="ECO:0000313" key="4">
    <source>
        <dbReference type="Proteomes" id="UP000789390"/>
    </source>
</evidence>
<dbReference type="SUPFAM" id="SSF53335">
    <property type="entry name" value="S-adenosyl-L-methionine-dependent methyltransferases"/>
    <property type="match status" value="1"/>
</dbReference>
<dbReference type="GO" id="GO:0006888">
    <property type="term" value="P:endoplasmic reticulum to Golgi vesicle-mediated transport"/>
    <property type="evidence" value="ECO:0007669"/>
    <property type="project" value="TreeGrafter"/>
</dbReference>
<feature type="compositionally biased region" description="Basic and acidic residues" evidence="1">
    <location>
        <begin position="41"/>
        <end position="50"/>
    </location>
</feature>
<dbReference type="InterPro" id="IPR053202">
    <property type="entry name" value="EGF_Rcpt_Signaling_Reg"/>
</dbReference>
<dbReference type="GO" id="GO:0005794">
    <property type="term" value="C:Golgi apparatus"/>
    <property type="evidence" value="ECO:0007669"/>
    <property type="project" value="TreeGrafter"/>
</dbReference>